<dbReference type="AlphaFoldDB" id="A0A6J7GUQ1"/>
<proteinExistence type="predicted"/>
<evidence type="ECO:0000313" key="2">
    <source>
        <dbReference type="EMBL" id="CAB4910994.1"/>
    </source>
</evidence>
<feature type="domain" description="VOC" evidence="1">
    <location>
        <begin position="147"/>
        <end position="264"/>
    </location>
</feature>
<dbReference type="PANTHER" id="PTHR36110">
    <property type="entry name" value="RING-CLEAVING DIOXYGENASE MHQE-RELATED"/>
    <property type="match status" value="1"/>
</dbReference>
<sequence length="315" mass="34120">MKLEGLHHVTMVTADAQRTVDFYAGVLGLRLVKTTVNFDQPDAYHLYFGDERGAPGSILTWFEFAGARRGRAGAGMVHRIQLAVPTVEALERWGHRLQDRGIPVQGGPAGLVTEDPDGLEIELLVHDIGEQLTATHPDIPAADAICGIVGVRAFSADPEATALVLTDLLGFGREPVEGESREWTAFGPRQHVHWTLDPAPSAPGVPGAGTVHHIAWASRDEDHEAWRTRMVDAGATVTPVIDRDYFDAIYFREPGGVLFEIATVGPGFATDEDAAHLGEELRLPTQHEPRRAELAGVLTPIVHPRTGQPVSFDAP</sequence>
<dbReference type="InterPro" id="IPR052537">
    <property type="entry name" value="Extradiol_RC_dioxygenase"/>
</dbReference>
<reference evidence="2" key="1">
    <citation type="submission" date="2020-05" db="EMBL/GenBank/DDBJ databases">
        <authorList>
            <person name="Chiriac C."/>
            <person name="Salcher M."/>
            <person name="Ghai R."/>
            <person name="Kavagutti S V."/>
        </authorList>
    </citation>
    <scope>NUCLEOTIDE SEQUENCE</scope>
</reference>
<feature type="domain" description="VOC" evidence="1">
    <location>
        <begin position="5"/>
        <end position="138"/>
    </location>
</feature>
<dbReference type="SUPFAM" id="SSF54593">
    <property type="entry name" value="Glyoxalase/Bleomycin resistance protein/Dihydroxybiphenyl dioxygenase"/>
    <property type="match status" value="1"/>
</dbReference>
<protein>
    <submittedName>
        <fullName evidence="2">Unannotated protein</fullName>
    </submittedName>
</protein>
<dbReference type="Gene3D" id="3.10.180.10">
    <property type="entry name" value="2,3-Dihydroxybiphenyl 1,2-Dioxygenase, domain 1"/>
    <property type="match status" value="2"/>
</dbReference>
<organism evidence="2">
    <name type="scientific">freshwater metagenome</name>
    <dbReference type="NCBI Taxonomy" id="449393"/>
    <lineage>
        <taxon>unclassified sequences</taxon>
        <taxon>metagenomes</taxon>
        <taxon>ecological metagenomes</taxon>
    </lineage>
</organism>
<dbReference type="InterPro" id="IPR037523">
    <property type="entry name" value="VOC_core"/>
</dbReference>
<dbReference type="InterPro" id="IPR029068">
    <property type="entry name" value="Glyas_Bleomycin-R_OHBP_Dase"/>
</dbReference>
<accession>A0A6J7GUQ1</accession>
<dbReference type="InterPro" id="IPR004360">
    <property type="entry name" value="Glyas_Fos-R_dOase_dom"/>
</dbReference>
<dbReference type="PANTHER" id="PTHR36110:SF2">
    <property type="entry name" value="RING-CLEAVING DIOXYGENASE MHQE-RELATED"/>
    <property type="match status" value="1"/>
</dbReference>
<dbReference type="EMBL" id="CAFBMK010000056">
    <property type="protein sequence ID" value="CAB4910994.1"/>
    <property type="molecule type" value="Genomic_DNA"/>
</dbReference>
<dbReference type="Pfam" id="PF00903">
    <property type="entry name" value="Glyoxalase"/>
    <property type="match status" value="2"/>
</dbReference>
<dbReference type="PROSITE" id="PS51819">
    <property type="entry name" value="VOC"/>
    <property type="match status" value="2"/>
</dbReference>
<name>A0A6J7GUQ1_9ZZZZ</name>
<evidence type="ECO:0000259" key="1">
    <source>
        <dbReference type="PROSITE" id="PS51819"/>
    </source>
</evidence>
<gene>
    <name evidence="2" type="ORF">UFOPK3564_01238</name>
</gene>